<dbReference type="EMBL" id="GGEC01075066">
    <property type="protein sequence ID" value="MBX55550.1"/>
    <property type="molecule type" value="Transcribed_RNA"/>
</dbReference>
<accession>A0A2P2PLB6</accession>
<sequence>MLRSVRADSSAFSPPSSNTLSSIISSIPVDHWVDF</sequence>
<evidence type="ECO:0000313" key="1">
    <source>
        <dbReference type="EMBL" id="MBX55550.1"/>
    </source>
</evidence>
<protein>
    <submittedName>
        <fullName evidence="1">Uncharacterized protein</fullName>
    </submittedName>
</protein>
<name>A0A2P2PLB6_RHIMU</name>
<dbReference type="AlphaFoldDB" id="A0A2P2PLB6"/>
<proteinExistence type="predicted"/>
<organism evidence="1">
    <name type="scientific">Rhizophora mucronata</name>
    <name type="common">Asiatic mangrove</name>
    <dbReference type="NCBI Taxonomy" id="61149"/>
    <lineage>
        <taxon>Eukaryota</taxon>
        <taxon>Viridiplantae</taxon>
        <taxon>Streptophyta</taxon>
        <taxon>Embryophyta</taxon>
        <taxon>Tracheophyta</taxon>
        <taxon>Spermatophyta</taxon>
        <taxon>Magnoliopsida</taxon>
        <taxon>eudicotyledons</taxon>
        <taxon>Gunneridae</taxon>
        <taxon>Pentapetalae</taxon>
        <taxon>rosids</taxon>
        <taxon>fabids</taxon>
        <taxon>Malpighiales</taxon>
        <taxon>Rhizophoraceae</taxon>
        <taxon>Rhizophora</taxon>
    </lineage>
</organism>
<reference evidence="1" key="1">
    <citation type="submission" date="2018-02" db="EMBL/GenBank/DDBJ databases">
        <title>Rhizophora mucronata_Transcriptome.</title>
        <authorList>
            <person name="Meera S.P."/>
            <person name="Sreeshan A."/>
            <person name="Augustine A."/>
        </authorList>
    </citation>
    <scope>NUCLEOTIDE SEQUENCE</scope>
    <source>
        <tissue evidence="1">Leaf</tissue>
    </source>
</reference>